<evidence type="ECO:0000313" key="2">
    <source>
        <dbReference type="Proteomes" id="UP001596414"/>
    </source>
</evidence>
<dbReference type="RefSeq" id="WP_267637056.1">
    <property type="nucleotide sequence ID" value="NZ_JAODIY010000009.1"/>
</dbReference>
<name>A0ABD5X968_9EURY</name>
<sequence length="79" mass="9144">MSSEDKYRTEPPDDLPSGIENWPYEQRIEWAKSMYLREGLIMQLLTRGNHPNPSLRGKDMHLTKEELAAIYLAVRGVAE</sequence>
<reference evidence="1 2" key="1">
    <citation type="journal article" date="2014" name="Int. J. Syst. Evol. Microbiol.">
        <title>Complete genome sequence of Corynebacterium casei LMG S-19264T (=DSM 44701T), isolated from a smear-ripened cheese.</title>
        <authorList>
            <consortium name="US DOE Joint Genome Institute (JGI-PGF)"/>
            <person name="Walter F."/>
            <person name="Albersmeier A."/>
            <person name="Kalinowski J."/>
            <person name="Ruckert C."/>
        </authorList>
    </citation>
    <scope>NUCLEOTIDE SEQUENCE [LARGE SCALE GENOMIC DNA]</scope>
    <source>
        <strain evidence="1 2">CGMCC 4.7215</strain>
    </source>
</reference>
<dbReference type="Proteomes" id="UP001596414">
    <property type="component" value="Unassembled WGS sequence"/>
</dbReference>
<proteinExistence type="predicted"/>
<evidence type="ECO:0000313" key="1">
    <source>
        <dbReference type="EMBL" id="MFC7127089.1"/>
    </source>
</evidence>
<accession>A0ABD5X968</accession>
<protein>
    <submittedName>
        <fullName evidence="1">Uncharacterized protein</fullName>
    </submittedName>
</protein>
<organism evidence="1 2">
    <name type="scientific">Halovenus rubra</name>
    <dbReference type="NCBI Taxonomy" id="869890"/>
    <lineage>
        <taxon>Archaea</taxon>
        <taxon>Methanobacteriati</taxon>
        <taxon>Methanobacteriota</taxon>
        <taxon>Stenosarchaea group</taxon>
        <taxon>Halobacteria</taxon>
        <taxon>Halobacteriales</taxon>
        <taxon>Haloarculaceae</taxon>
        <taxon>Halovenus</taxon>
    </lineage>
</organism>
<gene>
    <name evidence="1" type="ORF">ACFQJ7_13830</name>
</gene>
<dbReference type="EMBL" id="JBHSZQ010000047">
    <property type="protein sequence ID" value="MFC7127089.1"/>
    <property type="molecule type" value="Genomic_DNA"/>
</dbReference>
<comment type="caution">
    <text evidence="1">The sequence shown here is derived from an EMBL/GenBank/DDBJ whole genome shotgun (WGS) entry which is preliminary data.</text>
</comment>
<dbReference type="AlphaFoldDB" id="A0ABD5X968"/>